<gene>
    <name evidence="1" type="ORF">C7R54_12090</name>
</gene>
<comment type="caution">
    <text evidence="1">The sequence shown here is derived from an EMBL/GenBank/DDBJ whole genome shotgun (WGS) entry which is preliminary data.</text>
</comment>
<accession>A0A4Q1HKX0</accession>
<evidence type="ECO:0000313" key="2">
    <source>
        <dbReference type="Proteomes" id="UP000290849"/>
    </source>
</evidence>
<organism evidence="1 2">
    <name type="scientific">Achromobacter aloeverae</name>
    <dbReference type="NCBI Taxonomy" id="1750518"/>
    <lineage>
        <taxon>Bacteria</taxon>
        <taxon>Pseudomonadati</taxon>
        <taxon>Pseudomonadota</taxon>
        <taxon>Betaproteobacteria</taxon>
        <taxon>Burkholderiales</taxon>
        <taxon>Alcaligenaceae</taxon>
        <taxon>Achromobacter</taxon>
    </lineage>
</organism>
<dbReference type="PANTHER" id="PTHR35802">
    <property type="entry name" value="PROTEASE SYNTHASE AND SPORULATION PROTEIN PAI 2"/>
    <property type="match status" value="1"/>
</dbReference>
<protein>
    <submittedName>
        <fullName evidence="1">Transcriptional regulator</fullName>
    </submittedName>
</protein>
<dbReference type="Proteomes" id="UP000290849">
    <property type="component" value="Unassembled WGS sequence"/>
</dbReference>
<dbReference type="EMBL" id="PYAL01000003">
    <property type="protein sequence ID" value="RXN90255.1"/>
    <property type="molecule type" value="Genomic_DNA"/>
</dbReference>
<dbReference type="InterPro" id="IPR007396">
    <property type="entry name" value="TR_PAI2-type"/>
</dbReference>
<dbReference type="PIRSF" id="PIRSF010372">
    <property type="entry name" value="PaiB"/>
    <property type="match status" value="1"/>
</dbReference>
<dbReference type="InterPro" id="IPR012349">
    <property type="entry name" value="Split_barrel_FMN-bd"/>
</dbReference>
<sequence>MYIPQEFALEDPSALHDLIRQHALGALVTHGAGGLDANHIPFELDVAADGKVRLLAHVARKNPVWQGVKDGDDVLVVFRAEHAYISPNWYPSKHEAHRQVPTWNYAVVHAHGRISVRDDERFVRGVLARLTRAHEKPQPKPWKMTDSAPEYIDAMLQAIVGIQVEVTRLVGKAKLSQNKDRRDFDGVVQALRAQGDTAISERMLACAAARPGAGPEAA</sequence>
<dbReference type="RefSeq" id="WP_129150689.1">
    <property type="nucleotide sequence ID" value="NZ_JBHSDO010000014.1"/>
</dbReference>
<dbReference type="Gene3D" id="2.30.110.10">
    <property type="entry name" value="Electron Transport, Fmn-binding Protein, Chain A"/>
    <property type="match status" value="1"/>
</dbReference>
<keyword evidence="2" id="KW-1185">Reference proteome</keyword>
<dbReference type="SUPFAM" id="SSF50475">
    <property type="entry name" value="FMN-binding split barrel"/>
    <property type="match status" value="1"/>
</dbReference>
<reference evidence="1 2" key="1">
    <citation type="journal article" date="2017" name="Int. J. Syst. Evol. Microbiol.">
        <title>Achromobacter aloeverae sp. nov., isolated from the root of Aloe vera (L.) Burm.f.</title>
        <authorList>
            <person name="Kuncharoen N."/>
            <person name="Muramatsu Y."/>
            <person name="Shibata C."/>
            <person name="Kamakura Y."/>
            <person name="Nakagawa Y."/>
            <person name="Tanasupawat S."/>
        </authorList>
    </citation>
    <scope>NUCLEOTIDE SEQUENCE [LARGE SCALE GENOMIC DNA]</scope>
    <source>
        <strain evidence="1 2">AVA-1</strain>
    </source>
</reference>
<proteinExistence type="predicted"/>
<dbReference type="AlphaFoldDB" id="A0A4Q1HKX0"/>
<dbReference type="PANTHER" id="PTHR35802:SF1">
    <property type="entry name" value="PROTEASE SYNTHASE AND SPORULATION PROTEIN PAI 2"/>
    <property type="match status" value="1"/>
</dbReference>
<dbReference type="Pfam" id="PF04299">
    <property type="entry name" value="FMN_bind_2"/>
    <property type="match status" value="1"/>
</dbReference>
<name>A0A4Q1HKX0_9BURK</name>
<evidence type="ECO:0000313" key="1">
    <source>
        <dbReference type="EMBL" id="RXN90255.1"/>
    </source>
</evidence>
<dbReference type="OrthoDB" id="9794948at2"/>